<name>A0A433QSH2_9FUNG</name>
<organism evidence="1 2">
    <name type="scientific">Jimgerdemannia flammicorona</name>
    <dbReference type="NCBI Taxonomy" id="994334"/>
    <lineage>
        <taxon>Eukaryota</taxon>
        <taxon>Fungi</taxon>
        <taxon>Fungi incertae sedis</taxon>
        <taxon>Mucoromycota</taxon>
        <taxon>Mucoromycotina</taxon>
        <taxon>Endogonomycetes</taxon>
        <taxon>Endogonales</taxon>
        <taxon>Endogonaceae</taxon>
        <taxon>Jimgerdemannia</taxon>
    </lineage>
</organism>
<dbReference type="Proteomes" id="UP000274822">
    <property type="component" value="Unassembled WGS sequence"/>
</dbReference>
<gene>
    <name evidence="1" type="ORF">BC938DRAFT_474491</name>
</gene>
<dbReference type="EMBL" id="RBNJ01001825">
    <property type="protein sequence ID" value="RUS32725.1"/>
    <property type="molecule type" value="Genomic_DNA"/>
</dbReference>
<proteinExistence type="predicted"/>
<sequence length="227" mass="26268">MTFLRSYKALVSIIVLQSLCLYSVFTNIEWQRIISQNPYASTDPLLPMEVSTSLHSASTDFLQDKDVYLNPTNSDISHLAIQIFNAMQFFWKLSQTLPAIIPNRMLEEEYCYQILYSVLHLIFIDVNRKYALYLNHATKDKAERPIFTYIVSNTISLLNSETKLPGFTILQQNKDRLKLLKTKGSPYESVLFTNTSISDQDSTDMMYISWVARDYCYLKVILSSHIS</sequence>
<evidence type="ECO:0000313" key="1">
    <source>
        <dbReference type="EMBL" id="RUS32725.1"/>
    </source>
</evidence>
<protein>
    <submittedName>
        <fullName evidence="1">Uncharacterized protein</fullName>
    </submittedName>
</protein>
<accession>A0A433QSH2</accession>
<evidence type="ECO:0000313" key="2">
    <source>
        <dbReference type="Proteomes" id="UP000274822"/>
    </source>
</evidence>
<dbReference type="AlphaFoldDB" id="A0A433QSH2"/>
<comment type="caution">
    <text evidence="1">The sequence shown here is derived from an EMBL/GenBank/DDBJ whole genome shotgun (WGS) entry which is preliminary data.</text>
</comment>
<reference evidence="1 2" key="1">
    <citation type="journal article" date="2018" name="New Phytol.">
        <title>Phylogenomics of Endogonaceae and evolution of mycorrhizas within Mucoromycota.</title>
        <authorList>
            <person name="Chang Y."/>
            <person name="Desiro A."/>
            <person name="Na H."/>
            <person name="Sandor L."/>
            <person name="Lipzen A."/>
            <person name="Clum A."/>
            <person name="Barry K."/>
            <person name="Grigoriev I.V."/>
            <person name="Martin F.M."/>
            <person name="Stajich J.E."/>
            <person name="Smith M.E."/>
            <person name="Bonito G."/>
            <person name="Spatafora J.W."/>
        </authorList>
    </citation>
    <scope>NUCLEOTIDE SEQUENCE [LARGE SCALE GENOMIC DNA]</scope>
    <source>
        <strain evidence="1 2">AD002</strain>
    </source>
</reference>
<keyword evidence="2" id="KW-1185">Reference proteome</keyword>